<reference evidence="3 4" key="1">
    <citation type="submission" date="2024-04" db="EMBL/GenBank/DDBJ databases">
        <title>Symmetric and asymmetric DNA N6-adenine methylation regulates different biological responses in Mucorales.</title>
        <authorList>
            <consortium name="Lawrence Berkeley National Laboratory"/>
            <person name="Lax C."/>
            <person name="Mondo S.J."/>
            <person name="Osorio-Concepcion M."/>
            <person name="Muszewska A."/>
            <person name="Corrochano-Luque M."/>
            <person name="Gutierrez G."/>
            <person name="Riley R."/>
            <person name="Lipzen A."/>
            <person name="Guo J."/>
            <person name="Hundley H."/>
            <person name="Amirebrahimi M."/>
            <person name="Ng V."/>
            <person name="Lorenzo-Gutierrez D."/>
            <person name="Binder U."/>
            <person name="Yang J."/>
            <person name="Song Y."/>
            <person name="Canovas D."/>
            <person name="Navarro E."/>
            <person name="Freitag M."/>
            <person name="Gabaldon T."/>
            <person name="Grigoriev I.V."/>
            <person name="Corrochano L.M."/>
            <person name="Nicolas F.E."/>
            <person name="Garre V."/>
        </authorList>
    </citation>
    <scope>NUCLEOTIDE SEQUENCE [LARGE SCALE GENOMIC DNA]</scope>
    <source>
        <strain evidence="3 4">L51</strain>
    </source>
</reference>
<evidence type="ECO:0000259" key="2">
    <source>
        <dbReference type="Pfam" id="PF00561"/>
    </source>
</evidence>
<evidence type="ECO:0000256" key="1">
    <source>
        <dbReference type="ARBA" id="ARBA00010884"/>
    </source>
</evidence>
<dbReference type="InterPro" id="IPR012020">
    <property type="entry name" value="ABHD4"/>
</dbReference>
<name>A0ABR3AP44_PHYBL</name>
<keyword evidence="3" id="KW-0378">Hydrolase</keyword>
<organism evidence="3 4">
    <name type="scientific">Phycomyces blakesleeanus</name>
    <dbReference type="NCBI Taxonomy" id="4837"/>
    <lineage>
        <taxon>Eukaryota</taxon>
        <taxon>Fungi</taxon>
        <taxon>Fungi incertae sedis</taxon>
        <taxon>Mucoromycota</taxon>
        <taxon>Mucoromycotina</taxon>
        <taxon>Mucoromycetes</taxon>
        <taxon>Mucorales</taxon>
        <taxon>Phycomycetaceae</taxon>
        <taxon>Phycomyces</taxon>
    </lineage>
</organism>
<keyword evidence="4" id="KW-1185">Reference proteome</keyword>
<accession>A0ABR3AP44</accession>
<gene>
    <name evidence="3" type="ORF">J3Q64DRAFT_1770560</name>
</gene>
<proteinExistence type="inferred from homology"/>
<dbReference type="InterPro" id="IPR029058">
    <property type="entry name" value="AB_hydrolase_fold"/>
</dbReference>
<dbReference type="PIRSF" id="PIRSF005211">
    <property type="entry name" value="Ab_hydro_YheT"/>
    <property type="match status" value="1"/>
</dbReference>
<dbReference type="Gene3D" id="3.40.50.1820">
    <property type="entry name" value="alpha/beta hydrolase"/>
    <property type="match status" value="1"/>
</dbReference>
<evidence type="ECO:0000313" key="4">
    <source>
        <dbReference type="Proteomes" id="UP001448207"/>
    </source>
</evidence>
<dbReference type="InterPro" id="IPR050960">
    <property type="entry name" value="AB_hydrolase_4_sf"/>
</dbReference>
<dbReference type="EMBL" id="JBCLYO010000030">
    <property type="protein sequence ID" value="KAL0076752.1"/>
    <property type="molecule type" value="Genomic_DNA"/>
</dbReference>
<sequence>MGPVKLFHNSNPVTIALKREGTKLSLVDFIAKKCPSIVGPNAVYHPTPYLFNGHLQTAYASYYNGTSSKQEIEYERELLSLPDGGQLALDWAPIKPTDMTDKTPILICLHGLTGGSYEAYIRSVLEVITRDPFNYRGVVINSRGCAGSNITTPQLYNGAYTEDARNAIKYIQQSLAPGTPLIGIGFSLGSNILVKYLGEEGDKTPLVAAMSVANPFDFKSSIEMLHQSILGRRVYSTAMATNLKNSFKRHMDMLVKGGKIDPEKVMSSNTLCEFDEVCTRRLGDYSTVNNYYRDASSCRFIEFVRIPLLCFNALDDPIALKACIPYDEIKINPNVVLATTERGGHIGWFEHTLSPTRWIVKPLAEFFVAIAEAYDTRESSASSLTPTEVDAAVDKFQSKS</sequence>
<dbReference type="PANTHER" id="PTHR10794">
    <property type="entry name" value="ABHYDROLASE DOMAIN-CONTAINING PROTEIN"/>
    <property type="match status" value="1"/>
</dbReference>
<feature type="domain" description="AB hydrolase-1" evidence="2">
    <location>
        <begin position="104"/>
        <end position="254"/>
    </location>
</feature>
<dbReference type="InterPro" id="IPR000073">
    <property type="entry name" value="AB_hydrolase_1"/>
</dbReference>
<dbReference type="Pfam" id="PF00561">
    <property type="entry name" value="Abhydrolase_1"/>
    <property type="match status" value="1"/>
</dbReference>
<evidence type="ECO:0000313" key="3">
    <source>
        <dbReference type="EMBL" id="KAL0076752.1"/>
    </source>
</evidence>
<comment type="caution">
    <text evidence="3">The sequence shown here is derived from an EMBL/GenBank/DDBJ whole genome shotgun (WGS) entry which is preliminary data.</text>
</comment>
<dbReference type="GO" id="GO:0016787">
    <property type="term" value="F:hydrolase activity"/>
    <property type="evidence" value="ECO:0007669"/>
    <property type="project" value="UniProtKB-KW"/>
</dbReference>
<dbReference type="Proteomes" id="UP001448207">
    <property type="component" value="Unassembled WGS sequence"/>
</dbReference>
<dbReference type="PANTHER" id="PTHR10794:SF63">
    <property type="entry name" value="ALPHA_BETA HYDROLASE 1, ISOFORM A"/>
    <property type="match status" value="1"/>
</dbReference>
<comment type="similarity">
    <text evidence="1">Belongs to the AB hydrolase superfamily. AB hydrolase 4 family.</text>
</comment>
<protein>
    <submittedName>
        <fullName evidence="3">Alpha/Beta hydrolase protein</fullName>
    </submittedName>
</protein>
<dbReference type="SUPFAM" id="SSF53474">
    <property type="entry name" value="alpha/beta-Hydrolases"/>
    <property type="match status" value="1"/>
</dbReference>